<feature type="compositionally biased region" description="Low complexity" evidence="9">
    <location>
        <begin position="115"/>
        <end position="129"/>
    </location>
</feature>
<name>A0A6P5SBT3_PRUAV</name>
<dbReference type="PIRSF" id="PIRSF037006">
    <property type="entry name" value="Wax_synthase"/>
    <property type="match status" value="1"/>
</dbReference>
<dbReference type="KEGG" id="pavi:110754531"/>
<dbReference type="PANTHER" id="PTHR31595">
    <property type="entry name" value="LONG-CHAIN-ALCOHOL O-FATTY-ACYLTRANSFERASE 3-RELATED"/>
    <property type="match status" value="1"/>
</dbReference>
<feature type="region of interest" description="Disordered" evidence="9">
    <location>
        <begin position="108"/>
        <end position="144"/>
    </location>
</feature>
<comment type="similarity">
    <text evidence="2">Belongs to the wax synthase family.</text>
</comment>
<evidence type="ECO:0000256" key="7">
    <source>
        <dbReference type="ARBA" id="ARBA00023136"/>
    </source>
</evidence>
<accession>A0A6P5SBT3</accession>
<dbReference type="RefSeq" id="XP_021811293.1">
    <property type="nucleotide sequence ID" value="XM_021955601.1"/>
</dbReference>
<evidence type="ECO:0000313" key="12">
    <source>
        <dbReference type="Proteomes" id="UP000515124"/>
    </source>
</evidence>
<feature type="transmembrane region" description="Helical" evidence="10">
    <location>
        <begin position="263"/>
        <end position="287"/>
    </location>
</feature>
<evidence type="ECO:0000256" key="1">
    <source>
        <dbReference type="ARBA" id="ARBA00004141"/>
    </source>
</evidence>
<dbReference type="InterPro" id="IPR017088">
    <property type="entry name" value="Wax_synthase_Magnoliopsida"/>
</dbReference>
<evidence type="ECO:0000256" key="6">
    <source>
        <dbReference type="ARBA" id="ARBA00023098"/>
    </source>
</evidence>
<feature type="domain" description="Wax synthase" evidence="11">
    <location>
        <begin position="215"/>
        <end position="302"/>
    </location>
</feature>
<dbReference type="GeneID" id="110754531"/>
<sequence>MDGEINNFIKVWILTNTSLCYCYYIAAKIPKGIIRFISLLPIFYIFIILPLNLHSFHLGGPTTFFLVWLGIFKLLLFSFNLGPLSPTPPTLVQFISIACLPIKIKQNPPQKSPQNTDLNPLTPQNNTNPSHQTTPKPKKSVNPIDQTLTNVPNKSILLAIKVLLLALVIRTYEYRPRLHPYIILALYCCHMYLGIELLLALSAVPARAILGFELEPQFTEPYLSTSLQDFWGRRWNLMVTNILRPVAYDPVRRISMRILGPRWARFLAVMSTFAVSGLMHEAIYYYLTRVPPTWEVTWFFILHGVCVAVEVEVKKAATDRWRLHPVVSMPLTIVFLAVTGNWLFFPQLLRNGVDLKAINEYGIMVDFVKAHLPLHIIGAKDDS</sequence>
<evidence type="ECO:0000256" key="5">
    <source>
        <dbReference type="ARBA" id="ARBA00022989"/>
    </source>
</evidence>
<evidence type="ECO:0000256" key="2">
    <source>
        <dbReference type="ARBA" id="ARBA00007282"/>
    </source>
</evidence>
<evidence type="ECO:0000256" key="8">
    <source>
        <dbReference type="ARBA" id="ARBA00023315"/>
    </source>
</evidence>
<evidence type="ECO:0000313" key="13">
    <source>
        <dbReference type="RefSeq" id="XP_021811293.1"/>
    </source>
</evidence>
<evidence type="ECO:0000256" key="9">
    <source>
        <dbReference type="SAM" id="MobiDB-lite"/>
    </source>
</evidence>
<keyword evidence="7 10" id="KW-0472">Membrane</keyword>
<dbReference type="Pfam" id="PF13813">
    <property type="entry name" value="MBOAT_2"/>
    <property type="match status" value="1"/>
</dbReference>
<feature type="transmembrane region" description="Helical" evidence="10">
    <location>
        <begin position="178"/>
        <end position="201"/>
    </location>
</feature>
<dbReference type="Proteomes" id="UP000515124">
    <property type="component" value="Unplaced"/>
</dbReference>
<dbReference type="InterPro" id="IPR032805">
    <property type="entry name" value="Wax_synthase_dom"/>
</dbReference>
<evidence type="ECO:0000256" key="10">
    <source>
        <dbReference type="SAM" id="Phobius"/>
    </source>
</evidence>
<evidence type="ECO:0000256" key="3">
    <source>
        <dbReference type="ARBA" id="ARBA00022679"/>
    </source>
</evidence>
<keyword evidence="3" id="KW-0808">Transferase</keyword>
<dbReference type="InterPro" id="IPR044851">
    <property type="entry name" value="Wax_synthase"/>
</dbReference>
<feature type="transmembrane region" description="Helical" evidence="10">
    <location>
        <begin position="155"/>
        <end position="172"/>
    </location>
</feature>
<gene>
    <name evidence="13" type="primary">LOC110754531</name>
</gene>
<keyword evidence="12" id="KW-1185">Reference proteome</keyword>
<evidence type="ECO:0000256" key="4">
    <source>
        <dbReference type="ARBA" id="ARBA00022692"/>
    </source>
</evidence>
<proteinExistence type="inferred from homology"/>
<comment type="subcellular location">
    <subcellularLocation>
        <location evidence="1">Membrane</location>
        <topology evidence="1">Multi-pass membrane protein</topology>
    </subcellularLocation>
</comment>
<protein>
    <submittedName>
        <fullName evidence="13">LOW QUALITY PROTEIN: probable long-chain-alcohol O-fatty-acyltransferase 5</fullName>
    </submittedName>
</protein>
<dbReference type="PANTHER" id="PTHR31595:SF70">
    <property type="entry name" value="LONG-CHAIN-ALCOHOL O-FATTY-ACYLTRANSFERASE 3-RELATED"/>
    <property type="match status" value="1"/>
</dbReference>
<feature type="transmembrane region" description="Helical" evidence="10">
    <location>
        <begin position="32"/>
        <end position="51"/>
    </location>
</feature>
<dbReference type="AlphaFoldDB" id="A0A6P5SBT3"/>
<feature type="transmembrane region" description="Helical" evidence="10">
    <location>
        <begin position="63"/>
        <end position="81"/>
    </location>
</feature>
<keyword evidence="8" id="KW-0012">Acyltransferase</keyword>
<reference evidence="13" key="1">
    <citation type="submission" date="2025-08" db="UniProtKB">
        <authorList>
            <consortium name="RefSeq"/>
        </authorList>
    </citation>
    <scope>IDENTIFICATION</scope>
</reference>
<dbReference type="GO" id="GO:0006629">
    <property type="term" value="P:lipid metabolic process"/>
    <property type="evidence" value="ECO:0007669"/>
    <property type="project" value="UniProtKB-KW"/>
</dbReference>
<keyword evidence="6" id="KW-0443">Lipid metabolism</keyword>
<organism evidence="12 13">
    <name type="scientific">Prunus avium</name>
    <name type="common">Cherry</name>
    <name type="synonym">Cerasus avium</name>
    <dbReference type="NCBI Taxonomy" id="42229"/>
    <lineage>
        <taxon>Eukaryota</taxon>
        <taxon>Viridiplantae</taxon>
        <taxon>Streptophyta</taxon>
        <taxon>Embryophyta</taxon>
        <taxon>Tracheophyta</taxon>
        <taxon>Spermatophyta</taxon>
        <taxon>Magnoliopsida</taxon>
        <taxon>eudicotyledons</taxon>
        <taxon>Gunneridae</taxon>
        <taxon>Pentapetalae</taxon>
        <taxon>rosids</taxon>
        <taxon>fabids</taxon>
        <taxon>Rosales</taxon>
        <taxon>Rosaceae</taxon>
        <taxon>Amygdaloideae</taxon>
        <taxon>Amygdaleae</taxon>
        <taxon>Prunus</taxon>
    </lineage>
</organism>
<keyword evidence="5 10" id="KW-1133">Transmembrane helix</keyword>
<evidence type="ECO:0000259" key="11">
    <source>
        <dbReference type="Pfam" id="PF13813"/>
    </source>
</evidence>
<feature type="transmembrane region" description="Helical" evidence="10">
    <location>
        <begin position="293"/>
        <end position="311"/>
    </location>
</feature>
<feature type="transmembrane region" description="Helical" evidence="10">
    <location>
        <begin position="323"/>
        <end position="345"/>
    </location>
</feature>
<dbReference type="GO" id="GO:0008374">
    <property type="term" value="F:O-acyltransferase activity"/>
    <property type="evidence" value="ECO:0007669"/>
    <property type="project" value="InterPro"/>
</dbReference>
<keyword evidence="4 10" id="KW-0812">Transmembrane</keyword>
<dbReference type="GO" id="GO:0016020">
    <property type="term" value="C:membrane"/>
    <property type="evidence" value="ECO:0007669"/>
    <property type="project" value="UniProtKB-SubCell"/>
</dbReference>